<dbReference type="GO" id="GO:0051301">
    <property type="term" value="P:cell division"/>
    <property type="evidence" value="ECO:0007669"/>
    <property type="project" value="UniProtKB-KW"/>
</dbReference>
<dbReference type="GO" id="GO:0005634">
    <property type="term" value="C:nucleus"/>
    <property type="evidence" value="ECO:0007669"/>
    <property type="project" value="UniProtKB-SubCell"/>
</dbReference>
<keyword evidence="3" id="KW-1185">Reference proteome</keyword>
<evidence type="ECO:0000256" key="1">
    <source>
        <dbReference type="SAM" id="Coils"/>
    </source>
</evidence>
<evidence type="ECO:0000313" key="2">
    <source>
        <dbReference type="EMBL" id="CDW59358.1"/>
    </source>
</evidence>
<accession>A0A077ZID0</accession>
<sequence>MIAHNVQNLGLRQFRDILVPVIEPAEGAEKRVAQFHSRFLGRISKEVLVQLEKLFTDLNVVDGLNKLDAYELNGSTCRADRRAQWRHTGNVKNDTLTLKHQALLSYMADLERRIASLQAEDSSTKKQLCDECEQLKSEFAVCSKITKIGKQFVKSFQAKESINGSI</sequence>
<protein>
    <submittedName>
        <fullName evidence="2">Uncharacterized protein</fullName>
    </submittedName>
</protein>
<dbReference type="OrthoDB" id="10299698at2759"/>
<dbReference type="EMBL" id="HG806570">
    <property type="protein sequence ID" value="CDW59358.1"/>
    <property type="molecule type" value="Genomic_DNA"/>
</dbReference>
<feature type="coiled-coil region" evidence="1">
    <location>
        <begin position="100"/>
        <end position="127"/>
    </location>
</feature>
<reference evidence="2" key="1">
    <citation type="submission" date="2014-01" db="EMBL/GenBank/DDBJ databases">
        <authorList>
            <person name="Aslett M."/>
        </authorList>
    </citation>
    <scope>NUCLEOTIDE SEQUENCE</scope>
</reference>
<evidence type="ECO:0000313" key="3">
    <source>
        <dbReference type="Proteomes" id="UP000030665"/>
    </source>
</evidence>
<dbReference type="AlphaFoldDB" id="A0A077ZID0"/>
<dbReference type="GO" id="GO:0000444">
    <property type="term" value="C:MIS12/MIND type complex"/>
    <property type="evidence" value="ECO:0007669"/>
    <property type="project" value="InterPro"/>
</dbReference>
<dbReference type="Proteomes" id="UP000030665">
    <property type="component" value="Unassembled WGS sequence"/>
</dbReference>
<gene>
    <name evidence="2" type="ORF">TTRE_0000769001</name>
</gene>
<reference evidence="2" key="2">
    <citation type="submission" date="2014-03" db="EMBL/GenBank/DDBJ databases">
        <title>The whipworm genome and dual-species transcriptomics of an intimate host-pathogen interaction.</title>
        <authorList>
            <person name="Foth B.J."/>
            <person name="Tsai I.J."/>
            <person name="Reid A.J."/>
            <person name="Bancroft A.J."/>
            <person name="Nichol S."/>
            <person name="Tracey A."/>
            <person name="Holroyd N."/>
            <person name="Cotton J.A."/>
            <person name="Stanley E.J."/>
            <person name="Zarowiecki M."/>
            <person name="Liu J.Z."/>
            <person name="Huckvale T."/>
            <person name="Cooper P.J."/>
            <person name="Grencis R.K."/>
            <person name="Berriman M."/>
        </authorList>
    </citation>
    <scope>NUCLEOTIDE SEQUENCE [LARGE SCALE GENOMIC DNA]</scope>
</reference>
<proteinExistence type="predicted"/>
<name>A0A077ZID0_TRITR</name>
<keyword evidence="1" id="KW-0175">Coiled coil</keyword>
<organism evidence="2 3">
    <name type="scientific">Trichuris trichiura</name>
    <name type="common">Whipworm</name>
    <name type="synonym">Trichocephalus trichiurus</name>
    <dbReference type="NCBI Taxonomy" id="36087"/>
    <lineage>
        <taxon>Eukaryota</taxon>
        <taxon>Metazoa</taxon>
        <taxon>Ecdysozoa</taxon>
        <taxon>Nematoda</taxon>
        <taxon>Enoplea</taxon>
        <taxon>Dorylaimia</taxon>
        <taxon>Trichinellida</taxon>
        <taxon>Trichuridae</taxon>
        <taxon>Trichuris</taxon>
    </lineage>
</organism>